<sequence length="305" mass="32925">MCLVLTGWRAHPEYRLIVAANRDEFYTRPTESMRWWPEVTGLLAGRDLGASGAIPGTWLGLSRAESRFATVTNVRGPRENRPDARSRGALLMDFLRGEAGPEKFVRATAAAADEYNGYNLMISDLETLWWHSNRSALTPLELTPGLHGISNGALLASVDPLGDTAVCPAGPEEAACVTTQGPRNHRHEAAIHTDTGAPAWPKVREGLGGLRAVIAADPGDVDGYFAVLADRTPARDDELPDTGLSPSRERAVSSRFIASTLHGTRCSTVLLVREDGSFEIAERSFARLGDPTGEVSFTGRLRLPA</sequence>
<evidence type="ECO:0000313" key="2">
    <source>
        <dbReference type="Proteomes" id="UP000733379"/>
    </source>
</evidence>
<name>A0ABS6B778_9NOCA</name>
<dbReference type="Proteomes" id="UP000733379">
    <property type="component" value="Unassembled WGS sequence"/>
</dbReference>
<dbReference type="PANTHER" id="PTHR17985:SF8">
    <property type="entry name" value="TRANSPORT AND GOLGI ORGANIZATION PROTEIN 2 HOMOLOG"/>
    <property type="match status" value="1"/>
</dbReference>
<evidence type="ECO:0000313" key="1">
    <source>
        <dbReference type="EMBL" id="MBU3066168.1"/>
    </source>
</evidence>
<dbReference type="EMBL" id="JAHKNI010000013">
    <property type="protein sequence ID" value="MBU3066168.1"/>
    <property type="molecule type" value="Genomic_DNA"/>
</dbReference>
<keyword evidence="2" id="KW-1185">Reference proteome</keyword>
<dbReference type="RefSeq" id="WP_215922241.1">
    <property type="nucleotide sequence ID" value="NZ_JAHKNI010000013.1"/>
</dbReference>
<accession>A0ABS6B778</accession>
<comment type="caution">
    <text evidence="1">The sequence shown here is derived from an EMBL/GenBank/DDBJ whole genome shotgun (WGS) entry which is preliminary data.</text>
</comment>
<dbReference type="InterPro" id="IPR008551">
    <property type="entry name" value="TANGO2"/>
</dbReference>
<dbReference type="PANTHER" id="PTHR17985">
    <property type="entry name" value="SER/THR-RICH PROTEIN T10 IN DGCR REGION"/>
    <property type="match status" value="1"/>
</dbReference>
<proteinExistence type="predicted"/>
<reference evidence="1 2" key="1">
    <citation type="submission" date="2021-06" db="EMBL/GenBank/DDBJ databases">
        <title>Actinomycetes sequencing.</title>
        <authorList>
            <person name="Shan Q."/>
        </authorList>
    </citation>
    <scope>NUCLEOTIDE SEQUENCE [LARGE SCALE GENOMIC DNA]</scope>
    <source>
        <strain evidence="1 2">NEAU-G5</strain>
    </source>
</reference>
<organism evidence="1 2">
    <name type="scientific">Nocardia albiluteola</name>
    <dbReference type="NCBI Taxonomy" id="2842303"/>
    <lineage>
        <taxon>Bacteria</taxon>
        <taxon>Bacillati</taxon>
        <taxon>Actinomycetota</taxon>
        <taxon>Actinomycetes</taxon>
        <taxon>Mycobacteriales</taxon>
        <taxon>Nocardiaceae</taxon>
        <taxon>Nocardia</taxon>
    </lineage>
</organism>
<dbReference type="Pfam" id="PF05742">
    <property type="entry name" value="TANGO2"/>
    <property type="match status" value="1"/>
</dbReference>
<gene>
    <name evidence="1" type="ORF">KO481_32205</name>
</gene>
<protein>
    <submittedName>
        <fullName evidence="1">NRDE family protein</fullName>
    </submittedName>
</protein>